<dbReference type="GO" id="GO:0004674">
    <property type="term" value="F:protein serine/threonine kinase activity"/>
    <property type="evidence" value="ECO:0007669"/>
    <property type="project" value="InterPro"/>
</dbReference>
<dbReference type="GO" id="GO:0010506">
    <property type="term" value="P:regulation of autophagy"/>
    <property type="evidence" value="ECO:0007669"/>
    <property type="project" value="InterPro"/>
</dbReference>
<dbReference type="GO" id="GO:0005524">
    <property type="term" value="F:ATP binding"/>
    <property type="evidence" value="ECO:0007669"/>
    <property type="project" value="InterPro"/>
</dbReference>
<evidence type="ECO:0000256" key="1">
    <source>
        <dbReference type="ARBA" id="ARBA00004623"/>
    </source>
</evidence>
<evidence type="ECO:0000256" key="3">
    <source>
        <dbReference type="ARBA" id="ARBA00030237"/>
    </source>
</evidence>
<dbReference type="Proteomes" id="UP000799757">
    <property type="component" value="Unassembled WGS sequence"/>
</dbReference>
<dbReference type="Pfam" id="PF00069">
    <property type="entry name" value="Pkinase"/>
    <property type="match status" value="1"/>
</dbReference>
<dbReference type="GO" id="GO:0034045">
    <property type="term" value="C:phagophore assembly site membrane"/>
    <property type="evidence" value="ECO:0007669"/>
    <property type="project" value="UniProtKB-SubCell"/>
</dbReference>
<dbReference type="InterPro" id="IPR045269">
    <property type="entry name" value="Atg1-like"/>
</dbReference>
<dbReference type="PANTHER" id="PTHR24348">
    <property type="entry name" value="SERINE/THREONINE-PROTEIN KINASE UNC-51-RELATED"/>
    <property type="match status" value="1"/>
</dbReference>
<evidence type="ECO:0000259" key="5">
    <source>
        <dbReference type="PROSITE" id="PS50011"/>
    </source>
</evidence>
<name>A0A6A6WVW0_9PLEO</name>
<evidence type="ECO:0000256" key="2">
    <source>
        <dbReference type="ARBA" id="ARBA00023006"/>
    </source>
</evidence>
<evidence type="ECO:0000313" key="6">
    <source>
        <dbReference type="EMBL" id="KAF2788256.1"/>
    </source>
</evidence>
<feature type="compositionally biased region" description="Low complexity" evidence="4">
    <location>
        <begin position="32"/>
        <end position="56"/>
    </location>
</feature>
<dbReference type="InterPro" id="IPR011009">
    <property type="entry name" value="Kinase-like_dom_sf"/>
</dbReference>
<gene>
    <name evidence="6" type="ORF">K505DRAFT_255929</name>
</gene>
<dbReference type="PROSITE" id="PS50011">
    <property type="entry name" value="PROTEIN_KINASE_DOM"/>
    <property type="match status" value="1"/>
</dbReference>
<dbReference type="Gene3D" id="1.10.510.10">
    <property type="entry name" value="Transferase(Phosphotransferase) domain 1"/>
    <property type="match status" value="1"/>
</dbReference>
<dbReference type="GO" id="GO:0006914">
    <property type="term" value="P:autophagy"/>
    <property type="evidence" value="ECO:0007669"/>
    <property type="project" value="UniProtKB-KW"/>
</dbReference>
<dbReference type="AlphaFoldDB" id="A0A6A6WVW0"/>
<feature type="domain" description="Protein kinase" evidence="5">
    <location>
        <begin position="99"/>
        <end position="441"/>
    </location>
</feature>
<keyword evidence="7" id="KW-1185">Reference proteome</keyword>
<dbReference type="InterPro" id="IPR008271">
    <property type="entry name" value="Ser/Thr_kinase_AS"/>
</dbReference>
<dbReference type="OrthoDB" id="1668230at2759"/>
<dbReference type="InterPro" id="IPR000719">
    <property type="entry name" value="Prot_kinase_dom"/>
</dbReference>
<accession>A0A6A6WVW0</accession>
<dbReference type="EMBL" id="MU002232">
    <property type="protein sequence ID" value="KAF2788256.1"/>
    <property type="molecule type" value="Genomic_DNA"/>
</dbReference>
<comment type="subcellular location">
    <subcellularLocation>
        <location evidence="1">Preautophagosomal structure membrane</location>
        <topology evidence="1">Peripheral membrane protein</topology>
    </subcellularLocation>
</comment>
<dbReference type="SUPFAM" id="SSF56112">
    <property type="entry name" value="Protein kinase-like (PK-like)"/>
    <property type="match status" value="1"/>
</dbReference>
<proteinExistence type="predicted"/>
<feature type="region of interest" description="Disordered" evidence="4">
    <location>
        <begin position="1"/>
        <end position="79"/>
    </location>
</feature>
<organism evidence="6 7">
    <name type="scientific">Melanomma pulvis-pyrius CBS 109.77</name>
    <dbReference type="NCBI Taxonomy" id="1314802"/>
    <lineage>
        <taxon>Eukaryota</taxon>
        <taxon>Fungi</taxon>
        <taxon>Dikarya</taxon>
        <taxon>Ascomycota</taxon>
        <taxon>Pezizomycotina</taxon>
        <taxon>Dothideomycetes</taxon>
        <taxon>Pleosporomycetidae</taxon>
        <taxon>Pleosporales</taxon>
        <taxon>Melanommataceae</taxon>
        <taxon>Melanomma</taxon>
    </lineage>
</organism>
<dbReference type="PROSITE" id="PS00108">
    <property type="entry name" value="PROTEIN_KINASE_ST"/>
    <property type="match status" value="1"/>
</dbReference>
<dbReference type="PANTHER" id="PTHR24348:SF68">
    <property type="entry name" value="SERINE_THREONINE-PROTEIN KINASE ATG1C"/>
    <property type="match status" value="1"/>
</dbReference>
<sequence length="445" mass="47692">METTSSDALQPGSGNGNGAVTPPSTPTWATHSKSSSVSSIANSLSSLRRGDSTSSHTSRRGRGTSISEGRESNDETDGPGSRELRVFIYWMSDYEIKSEDKKKLLGSGLWSDVYLGTPCLPKHHVEPPLSVPVLTPPITPIKSRASSISKHTLSLPSLPRSYAIKHPASKASKRVLGAEAKILSYLSRFPHSARYIVDFYGQDMRTEALVLRAMDTTLESFMQEELDGSVLSEAARARRLAVVWPKVAKDLVEGLVWLGQRGVVHADVKPANVLLEGDGTGSKDAGGGIKAVYSDFSSSVFLPSADDASISSATTAGSSAAPLGGGTWDYLDPLLLSSSSSPASSPSAQSDLWSLALTLLTLAIGASPFDCAGANVFRRREMVKHGTPLLYAGYGDLGPRNLARLRGLSRDLGWDVEQWFEGVLKKEEGARLGVGRWREMLETRT</sequence>
<protein>
    <recommendedName>
        <fullName evidence="3">Autophagy-related protein 1</fullName>
    </recommendedName>
</protein>
<evidence type="ECO:0000313" key="7">
    <source>
        <dbReference type="Proteomes" id="UP000799757"/>
    </source>
</evidence>
<keyword evidence="2" id="KW-0072">Autophagy</keyword>
<reference evidence="6" key="1">
    <citation type="journal article" date="2020" name="Stud. Mycol.">
        <title>101 Dothideomycetes genomes: a test case for predicting lifestyles and emergence of pathogens.</title>
        <authorList>
            <person name="Haridas S."/>
            <person name="Albert R."/>
            <person name="Binder M."/>
            <person name="Bloem J."/>
            <person name="Labutti K."/>
            <person name="Salamov A."/>
            <person name="Andreopoulos B."/>
            <person name="Baker S."/>
            <person name="Barry K."/>
            <person name="Bills G."/>
            <person name="Bluhm B."/>
            <person name="Cannon C."/>
            <person name="Castanera R."/>
            <person name="Culley D."/>
            <person name="Daum C."/>
            <person name="Ezra D."/>
            <person name="Gonzalez J."/>
            <person name="Henrissat B."/>
            <person name="Kuo A."/>
            <person name="Liang C."/>
            <person name="Lipzen A."/>
            <person name="Lutzoni F."/>
            <person name="Magnuson J."/>
            <person name="Mondo S."/>
            <person name="Nolan M."/>
            <person name="Ohm R."/>
            <person name="Pangilinan J."/>
            <person name="Park H.-J."/>
            <person name="Ramirez L."/>
            <person name="Alfaro M."/>
            <person name="Sun H."/>
            <person name="Tritt A."/>
            <person name="Yoshinaga Y."/>
            <person name="Zwiers L.-H."/>
            <person name="Turgeon B."/>
            <person name="Goodwin S."/>
            <person name="Spatafora J."/>
            <person name="Crous P."/>
            <person name="Grigoriev I."/>
        </authorList>
    </citation>
    <scope>NUCLEOTIDE SEQUENCE</scope>
    <source>
        <strain evidence="6">CBS 109.77</strain>
    </source>
</reference>
<evidence type="ECO:0000256" key="4">
    <source>
        <dbReference type="SAM" id="MobiDB-lite"/>
    </source>
</evidence>
<dbReference type="SMART" id="SM00220">
    <property type="entry name" value="S_TKc"/>
    <property type="match status" value="1"/>
</dbReference>